<dbReference type="Gene3D" id="3.30.460.10">
    <property type="entry name" value="Beta Polymerase, domain 2"/>
    <property type="match status" value="1"/>
</dbReference>
<gene>
    <name evidence="1" type="ORF">LEA_19338</name>
</gene>
<evidence type="ECO:0000313" key="1">
    <source>
        <dbReference type="EMBL" id="EKC47510.1"/>
    </source>
</evidence>
<dbReference type="AlphaFoldDB" id="K1S196"/>
<organism evidence="1">
    <name type="scientific">human gut metagenome</name>
    <dbReference type="NCBI Taxonomy" id="408170"/>
    <lineage>
        <taxon>unclassified sequences</taxon>
        <taxon>metagenomes</taxon>
        <taxon>organismal metagenomes</taxon>
    </lineage>
</organism>
<dbReference type="InterPro" id="IPR043519">
    <property type="entry name" value="NT_sf"/>
</dbReference>
<comment type="caution">
    <text evidence="1">The sequence shown here is derived from an EMBL/GenBank/DDBJ whole genome shotgun (WGS) entry which is preliminary data.</text>
</comment>
<dbReference type="Pfam" id="PF02410">
    <property type="entry name" value="RsfS"/>
    <property type="match status" value="1"/>
</dbReference>
<dbReference type="SUPFAM" id="SSF81301">
    <property type="entry name" value="Nucleotidyltransferase"/>
    <property type="match status" value="1"/>
</dbReference>
<dbReference type="EMBL" id="AJWY01013293">
    <property type="protein sequence ID" value="EKC47510.1"/>
    <property type="molecule type" value="Genomic_DNA"/>
</dbReference>
<reference evidence="1" key="1">
    <citation type="journal article" date="2013" name="Environ. Microbiol.">
        <title>Microbiota from the distal guts of lean and obese adolescents exhibit partial functional redundancy besides clear differences in community structure.</title>
        <authorList>
            <person name="Ferrer M."/>
            <person name="Ruiz A."/>
            <person name="Lanza F."/>
            <person name="Haange S.B."/>
            <person name="Oberbach A."/>
            <person name="Till H."/>
            <person name="Bargiela R."/>
            <person name="Campoy C."/>
            <person name="Segura M.T."/>
            <person name="Richter M."/>
            <person name="von Bergen M."/>
            <person name="Seifert J."/>
            <person name="Suarez A."/>
        </authorList>
    </citation>
    <scope>NUCLEOTIDE SEQUENCE</scope>
</reference>
<name>K1S196_9ZZZZ</name>
<sequence length="45" mass="4841">MMPANELAAVIVKALDAKKGENIQLLKTQDLTTLADYFVICTASS</sequence>
<proteinExistence type="predicted"/>
<feature type="non-terminal residue" evidence="1">
    <location>
        <position position="45"/>
    </location>
</feature>
<accession>K1S196</accession>
<protein>
    <submittedName>
        <fullName evidence="1">Iojap-related protein</fullName>
    </submittedName>
</protein>